<keyword evidence="6" id="KW-0489">Methyltransferase</keyword>
<dbReference type="Gene3D" id="1.20.120.1630">
    <property type="match status" value="1"/>
</dbReference>
<comment type="subcellular location">
    <subcellularLocation>
        <location evidence="1">Endomembrane system</location>
        <topology evidence="1">Multi-pass membrane protein</topology>
    </subcellularLocation>
</comment>
<dbReference type="OrthoDB" id="9811969at2"/>
<feature type="transmembrane region" description="Helical" evidence="5">
    <location>
        <begin position="42"/>
        <end position="63"/>
    </location>
</feature>
<feature type="transmembrane region" description="Helical" evidence="5">
    <location>
        <begin position="112"/>
        <end position="132"/>
    </location>
</feature>
<evidence type="ECO:0000256" key="4">
    <source>
        <dbReference type="ARBA" id="ARBA00023136"/>
    </source>
</evidence>
<name>A0A2W7IJ44_9PROT</name>
<evidence type="ECO:0000313" key="6">
    <source>
        <dbReference type="EMBL" id="PZW39367.1"/>
    </source>
</evidence>
<feature type="transmembrane region" description="Helical" evidence="5">
    <location>
        <begin position="18"/>
        <end position="36"/>
    </location>
</feature>
<protein>
    <submittedName>
        <fullName evidence="6">Protein-S-isoprenylcysteine O-methyltransferase Ste14</fullName>
    </submittedName>
</protein>
<dbReference type="AlphaFoldDB" id="A0A2W7IJ44"/>
<evidence type="ECO:0000256" key="3">
    <source>
        <dbReference type="ARBA" id="ARBA00022989"/>
    </source>
</evidence>
<dbReference type="PANTHER" id="PTHR12714">
    <property type="entry name" value="PROTEIN-S ISOPRENYLCYSTEINE O-METHYLTRANSFERASE"/>
    <property type="match status" value="1"/>
</dbReference>
<comment type="caution">
    <text evidence="6">The sequence shown here is derived from an EMBL/GenBank/DDBJ whole genome shotgun (WGS) entry which is preliminary data.</text>
</comment>
<evidence type="ECO:0000256" key="1">
    <source>
        <dbReference type="ARBA" id="ARBA00004127"/>
    </source>
</evidence>
<proteinExistence type="predicted"/>
<dbReference type="GO" id="GO:0032259">
    <property type="term" value="P:methylation"/>
    <property type="evidence" value="ECO:0007669"/>
    <property type="project" value="UniProtKB-KW"/>
</dbReference>
<keyword evidence="4 5" id="KW-0472">Membrane</keyword>
<keyword evidence="6" id="KW-0808">Transferase</keyword>
<dbReference type="GO" id="GO:0012505">
    <property type="term" value="C:endomembrane system"/>
    <property type="evidence" value="ECO:0007669"/>
    <property type="project" value="UniProtKB-SubCell"/>
</dbReference>
<reference evidence="6 7" key="1">
    <citation type="submission" date="2018-06" db="EMBL/GenBank/DDBJ databases">
        <title>Genomic Encyclopedia of Archaeal and Bacterial Type Strains, Phase II (KMG-II): from individual species to whole genera.</title>
        <authorList>
            <person name="Goeker M."/>
        </authorList>
    </citation>
    <scope>NUCLEOTIDE SEQUENCE [LARGE SCALE GENOMIC DNA]</scope>
    <source>
        <strain evidence="6 7">DSM 24525</strain>
    </source>
</reference>
<evidence type="ECO:0000256" key="2">
    <source>
        <dbReference type="ARBA" id="ARBA00022692"/>
    </source>
</evidence>
<gene>
    <name evidence="6" type="ORF">C8P66_12937</name>
</gene>
<keyword evidence="3 5" id="KW-1133">Transmembrane helix</keyword>
<accession>A0A2W7IJ44</accession>
<dbReference type="EMBL" id="QKYU01000029">
    <property type="protein sequence ID" value="PZW39367.1"/>
    <property type="molecule type" value="Genomic_DNA"/>
</dbReference>
<evidence type="ECO:0000313" key="7">
    <source>
        <dbReference type="Proteomes" id="UP000249688"/>
    </source>
</evidence>
<dbReference type="InterPro" id="IPR007318">
    <property type="entry name" value="Phopholipid_MeTrfase"/>
</dbReference>
<dbReference type="Proteomes" id="UP000249688">
    <property type="component" value="Unassembled WGS sequence"/>
</dbReference>
<organism evidence="6 7">
    <name type="scientific">Humitalea rosea</name>
    <dbReference type="NCBI Taxonomy" id="990373"/>
    <lineage>
        <taxon>Bacteria</taxon>
        <taxon>Pseudomonadati</taxon>
        <taxon>Pseudomonadota</taxon>
        <taxon>Alphaproteobacteria</taxon>
        <taxon>Acetobacterales</taxon>
        <taxon>Roseomonadaceae</taxon>
        <taxon>Humitalea</taxon>
    </lineage>
</organism>
<dbReference type="Pfam" id="PF04191">
    <property type="entry name" value="PEMT"/>
    <property type="match status" value="1"/>
</dbReference>
<keyword evidence="2 5" id="KW-0812">Transmembrane</keyword>
<dbReference type="GO" id="GO:0008168">
    <property type="term" value="F:methyltransferase activity"/>
    <property type="evidence" value="ECO:0007669"/>
    <property type="project" value="UniProtKB-KW"/>
</dbReference>
<evidence type="ECO:0000256" key="5">
    <source>
        <dbReference type="SAM" id="Phobius"/>
    </source>
</evidence>
<sequence>MTGPGVILAPNRIPWPPILFGVAAIAAVGLGVVLPGPEWLRAPIWAALGWAVLLAGLALDIAAMVTMSRQRANILPHRAATALVTNGPFAWSRNPIYLGNTLAMTGAALAFANPWFLPAALVAALAVTQLAIRREEAHLAARFGAAWDAYSRQTARWFGR</sequence>
<dbReference type="PANTHER" id="PTHR12714:SF9">
    <property type="entry name" value="PROTEIN-S-ISOPRENYLCYSTEINE O-METHYLTRANSFERASE"/>
    <property type="match status" value="1"/>
</dbReference>
<keyword evidence="7" id="KW-1185">Reference proteome</keyword>